<feature type="domain" description="FCP1 homology" evidence="16">
    <location>
        <begin position="210"/>
        <end position="354"/>
    </location>
</feature>
<comment type="similarity">
    <text evidence="2 14">Belongs to the TIM50 family.</text>
</comment>
<comment type="caution">
    <text evidence="17">The sequence shown here is derived from an EMBL/GenBank/DDBJ whole genome shotgun (WGS) entry which is preliminary data.</text>
</comment>
<protein>
    <recommendedName>
        <fullName evidence="3 14">Mitochondrial import inner membrane translocase subunit TIM50</fullName>
    </recommendedName>
</protein>
<keyword evidence="8 14" id="KW-0809">Transit peptide</keyword>
<keyword evidence="10 14" id="KW-0811">Translocation</keyword>
<evidence type="ECO:0000256" key="9">
    <source>
        <dbReference type="ARBA" id="ARBA00022989"/>
    </source>
</evidence>
<accession>A0A8H5D7N5</accession>
<organism evidence="17 18">
    <name type="scientific">Leucocoprinus leucothites</name>
    <dbReference type="NCBI Taxonomy" id="201217"/>
    <lineage>
        <taxon>Eukaryota</taxon>
        <taxon>Fungi</taxon>
        <taxon>Dikarya</taxon>
        <taxon>Basidiomycota</taxon>
        <taxon>Agaricomycotina</taxon>
        <taxon>Agaricomycetes</taxon>
        <taxon>Agaricomycetidae</taxon>
        <taxon>Agaricales</taxon>
        <taxon>Agaricineae</taxon>
        <taxon>Agaricaceae</taxon>
        <taxon>Leucocoprinus</taxon>
    </lineage>
</organism>
<dbReference type="OrthoDB" id="287041at2759"/>
<evidence type="ECO:0000256" key="3">
    <source>
        <dbReference type="ARBA" id="ARBA00020799"/>
    </source>
</evidence>
<keyword evidence="4 14" id="KW-0813">Transport</keyword>
<evidence type="ECO:0000256" key="13">
    <source>
        <dbReference type="ARBA" id="ARBA00065975"/>
    </source>
</evidence>
<evidence type="ECO:0000256" key="6">
    <source>
        <dbReference type="ARBA" id="ARBA00022792"/>
    </source>
</evidence>
<dbReference type="InterPro" id="IPR036412">
    <property type="entry name" value="HAD-like_sf"/>
</dbReference>
<evidence type="ECO:0000256" key="2">
    <source>
        <dbReference type="ARBA" id="ARBA00006344"/>
    </source>
</evidence>
<evidence type="ECO:0000259" key="16">
    <source>
        <dbReference type="PROSITE" id="PS50969"/>
    </source>
</evidence>
<evidence type="ECO:0000256" key="4">
    <source>
        <dbReference type="ARBA" id="ARBA00022448"/>
    </source>
</evidence>
<evidence type="ECO:0000313" key="18">
    <source>
        <dbReference type="Proteomes" id="UP000559027"/>
    </source>
</evidence>
<evidence type="ECO:0000256" key="11">
    <source>
        <dbReference type="ARBA" id="ARBA00023128"/>
    </source>
</evidence>
<evidence type="ECO:0000256" key="15">
    <source>
        <dbReference type="SAM" id="MobiDB-lite"/>
    </source>
</evidence>
<name>A0A8H5D7N5_9AGAR</name>
<feature type="region of interest" description="Disordered" evidence="15">
    <location>
        <begin position="462"/>
        <end position="505"/>
    </location>
</feature>
<dbReference type="FunFam" id="3.40.50.1000:FF:000019">
    <property type="entry name" value="Mitochondrial import inner membrane translocase subunit TIM50"/>
    <property type="match status" value="1"/>
</dbReference>
<evidence type="ECO:0000256" key="8">
    <source>
        <dbReference type="ARBA" id="ARBA00022946"/>
    </source>
</evidence>
<dbReference type="GO" id="GO:0015031">
    <property type="term" value="P:protein transport"/>
    <property type="evidence" value="ECO:0007669"/>
    <property type="project" value="UniProtKB-KW"/>
</dbReference>
<dbReference type="GO" id="GO:0005744">
    <property type="term" value="C:TIM23 mitochondrial import inner membrane translocase complex"/>
    <property type="evidence" value="ECO:0007669"/>
    <property type="project" value="UniProtKB-UniRule"/>
</dbReference>
<feature type="compositionally biased region" description="Low complexity" evidence="15">
    <location>
        <begin position="405"/>
        <end position="419"/>
    </location>
</feature>
<dbReference type="SMART" id="SM00577">
    <property type="entry name" value="CPDc"/>
    <property type="match status" value="1"/>
</dbReference>
<dbReference type="InterPro" id="IPR004274">
    <property type="entry name" value="FCP1_dom"/>
</dbReference>
<dbReference type="InterPro" id="IPR050365">
    <property type="entry name" value="TIM50"/>
</dbReference>
<dbReference type="AlphaFoldDB" id="A0A8H5D7N5"/>
<dbReference type="Pfam" id="PF03031">
    <property type="entry name" value="NIF"/>
    <property type="match status" value="1"/>
</dbReference>
<keyword evidence="18" id="KW-1185">Reference proteome</keyword>
<keyword evidence="12" id="KW-0472">Membrane</keyword>
<keyword evidence="11 14" id="KW-0496">Mitochondrion</keyword>
<proteinExistence type="inferred from homology"/>
<reference evidence="17 18" key="1">
    <citation type="journal article" date="2020" name="ISME J.">
        <title>Uncovering the hidden diversity of litter-decomposition mechanisms in mushroom-forming fungi.</title>
        <authorList>
            <person name="Floudas D."/>
            <person name="Bentzer J."/>
            <person name="Ahren D."/>
            <person name="Johansson T."/>
            <person name="Persson P."/>
            <person name="Tunlid A."/>
        </authorList>
    </citation>
    <scope>NUCLEOTIDE SEQUENCE [LARGE SCALE GENOMIC DNA]</scope>
    <source>
        <strain evidence="17 18">CBS 146.42</strain>
    </source>
</reference>
<dbReference type="EMBL" id="JAACJO010000008">
    <property type="protein sequence ID" value="KAF5355157.1"/>
    <property type="molecule type" value="Genomic_DNA"/>
</dbReference>
<evidence type="ECO:0000313" key="17">
    <source>
        <dbReference type="EMBL" id="KAF5355157.1"/>
    </source>
</evidence>
<sequence length="505" mass="57103">MADVVDDINDNVCVQRNSQTTVCKSLSRLPTKPTSPYMFAVLTRPVQRRALVHSARWMSQKPPPSSSGATSSSEAPKEPGPETPEAPADTTSQPGAAPSLDFAPPEVQQPQQKERERTGARSSKGTLSASEKRRQNMGKLSFGLLGLSLGLGLFYMGREWEEHELKEMRLKLEHSPQGRWNRTKERAGNLFDYFNKPAWTELLPPPYPPPHQKPYTLLISIDDLLVTSTWDRQHGWRTAKRPGVDYFLAYISQFYEVVVFTTQNYYTALPVLDKLDKYNFFISHRLFREATRSINGTVVKDLSYLNRDLSKVVALDTDPTHYMTHPENAIILPKWKGDSSDKGLVAMIPFLESIAIYKPADVRPIIEAYHGKDIPIEYAKKEAEAKEKHIEEWKKKANHVSSSSFSSVFGLSQPGTTPRGQPPPTYLEQKRAEAQRQYIEEQKYIEANRETLDKMLQQEQDAMAAQAPGNLFEMFGQPKKPEEKQGQPGQATPTEPMAQDPTKKV</sequence>
<keyword evidence="6" id="KW-0999">Mitochondrion inner membrane</keyword>
<evidence type="ECO:0000256" key="7">
    <source>
        <dbReference type="ARBA" id="ARBA00022927"/>
    </source>
</evidence>
<evidence type="ECO:0000256" key="5">
    <source>
        <dbReference type="ARBA" id="ARBA00022692"/>
    </source>
</evidence>
<dbReference type="Proteomes" id="UP000559027">
    <property type="component" value="Unassembled WGS sequence"/>
</dbReference>
<evidence type="ECO:0000256" key="12">
    <source>
        <dbReference type="ARBA" id="ARBA00023136"/>
    </source>
</evidence>
<keyword evidence="5" id="KW-0812">Transmembrane</keyword>
<evidence type="ECO:0000256" key="10">
    <source>
        <dbReference type="ARBA" id="ARBA00023010"/>
    </source>
</evidence>
<dbReference type="PROSITE" id="PS50969">
    <property type="entry name" value="FCP1"/>
    <property type="match status" value="1"/>
</dbReference>
<dbReference type="CDD" id="cd07521">
    <property type="entry name" value="HAD_FCP1-like"/>
    <property type="match status" value="1"/>
</dbReference>
<feature type="region of interest" description="Disordered" evidence="15">
    <location>
        <begin position="405"/>
        <end position="426"/>
    </location>
</feature>
<dbReference type="Gene3D" id="3.40.50.1000">
    <property type="entry name" value="HAD superfamily/HAD-like"/>
    <property type="match status" value="1"/>
</dbReference>
<dbReference type="SUPFAM" id="SSF56784">
    <property type="entry name" value="HAD-like"/>
    <property type="match status" value="1"/>
</dbReference>
<comment type="subcellular location">
    <subcellularLocation>
        <location evidence="1 14">Mitochondrion inner membrane</location>
        <topology evidence="1 14">Single-pass membrane protein</topology>
    </subcellularLocation>
</comment>
<gene>
    <name evidence="17" type="ORF">D9756_005599</name>
</gene>
<keyword evidence="9" id="KW-1133">Transmembrane helix</keyword>
<feature type="region of interest" description="Disordered" evidence="15">
    <location>
        <begin position="55"/>
        <end position="134"/>
    </location>
</feature>
<evidence type="ECO:0000256" key="1">
    <source>
        <dbReference type="ARBA" id="ARBA00004434"/>
    </source>
</evidence>
<evidence type="ECO:0000256" key="14">
    <source>
        <dbReference type="RuleBase" id="RU365079"/>
    </source>
</evidence>
<dbReference type="PANTHER" id="PTHR12210">
    <property type="entry name" value="DULLARD PROTEIN PHOSPHATASE"/>
    <property type="match status" value="1"/>
</dbReference>
<comment type="function">
    <text evidence="14">Essential component of the TIM23 complex, a complex that mediates the translocation of transit peptide-containing proteins across the mitochondrial inner membrane.</text>
</comment>
<keyword evidence="7 14" id="KW-0653">Protein transport</keyword>
<feature type="compositionally biased region" description="Polar residues" evidence="15">
    <location>
        <begin position="120"/>
        <end position="129"/>
    </location>
</feature>
<comment type="subunit">
    <text evidence="13">Component of the TIM23 complex, at least composed of TIM23, TIM17 and TIM50. Interacts with preproteins in transit.</text>
</comment>
<dbReference type="InterPro" id="IPR023214">
    <property type="entry name" value="HAD_sf"/>
</dbReference>